<dbReference type="STRING" id="1220578.FPE01S_01_15520"/>
<dbReference type="InterPro" id="IPR036950">
    <property type="entry name" value="PBP_transglycosylase"/>
</dbReference>
<evidence type="ECO:0000256" key="5">
    <source>
        <dbReference type="ARBA" id="ARBA00022670"/>
    </source>
</evidence>
<dbReference type="Pfam" id="PF00912">
    <property type="entry name" value="Transgly"/>
    <property type="match status" value="1"/>
</dbReference>
<dbReference type="GO" id="GO:0030288">
    <property type="term" value="C:outer membrane-bounded periplasmic space"/>
    <property type="evidence" value="ECO:0007669"/>
    <property type="project" value="TreeGrafter"/>
</dbReference>
<keyword evidence="5" id="KW-0645">Protease</keyword>
<dbReference type="OrthoDB" id="9766909at2"/>
<dbReference type="InterPro" id="IPR001460">
    <property type="entry name" value="PCN-bd_Tpept"/>
</dbReference>
<evidence type="ECO:0000256" key="11">
    <source>
        <dbReference type="ARBA" id="ARBA00049902"/>
    </source>
</evidence>
<dbReference type="NCBIfam" id="TIGR02073">
    <property type="entry name" value="PBP_1c"/>
    <property type="match status" value="1"/>
</dbReference>
<evidence type="ECO:0000256" key="2">
    <source>
        <dbReference type="ARBA" id="ARBA00007090"/>
    </source>
</evidence>
<dbReference type="Gene3D" id="3.40.710.10">
    <property type="entry name" value="DD-peptidase/beta-lactamase superfamily"/>
    <property type="match status" value="1"/>
</dbReference>
<keyword evidence="12" id="KW-0472">Membrane</keyword>
<dbReference type="RefSeq" id="WP_046368208.1">
    <property type="nucleotide sequence ID" value="NZ_BBWV01000001.1"/>
</dbReference>
<keyword evidence="15" id="KW-1185">Reference proteome</keyword>
<dbReference type="PANTHER" id="PTHR32282">
    <property type="entry name" value="BINDING PROTEIN TRANSPEPTIDASE, PUTATIVE-RELATED"/>
    <property type="match status" value="1"/>
</dbReference>
<dbReference type="InterPro" id="IPR001736">
    <property type="entry name" value="PLipase_D/transphosphatidylase"/>
</dbReference>
<dbReference type="EMBL" id="BBWV01000001">
    <property type="protein sequence ID" value="GAO42537.1"/>
    <property type="molecule type" value="Genomic_DNA"/>
</dbReference>
<evidence type="ECO:0000256" key="8">
    <source>
        <dbReference type="ARBA" id="ARBA00022801"/>
    </source>
</evidence>
<dbReference type="Proteomes" id="UP000033121">
    <property type="component" value="Unassembled WGS sequence"/>
</dbReference>
<keyword evidence="7" id="KW-0808">Transferase</keyword>
<comment type="catalytic activity">
    <reaction evidence="11">
        <text>[GlcNAc-(1-&gt;4)-Mur2Ac(oyl-L-Ala-gamma-D-Glu-L-Lys-D-Ala-D-Ala)](n)-di-trans,octa-cis-undecaprenyl diphosphate + beta-D-GlcNAc-(1-&gt;4)-Mur2Ac(oyl-L-Ala-gamma-D-Glu-L-Lys-D-Ala-D-Ala)-di-trans,octa-cis-undecaprenyl diphosphate = [GlcNAc-(1-&gt;4)-Mur2Ac(oyl-L-Ala-gamma-D-Glu-L-Lys-D-Ala-D-Ala)](n+1)-di-trans,octa-cis-undecaprenyl diphosphate + di-trans,octa-cis-undecaprenyl diphosphate + H(+)</text>
        <dbReference type="Rhea" id="RHEA:23708"/>
        <dbReference type="Rhea" id="RHEA-COMP:9602"/>
        <dbReference type="Rhea" id="RHEA-COMP:9603"/>
        <dbReference type="ChEBI" id="CHEBI:15378"/>
        <dbReference type="ChEBI" id="CHEBI:58405"/>
        <dbReference type="ChEBI" id="CHEBI:60033"/>
        <dbReference type="ChEBI" id="CHEBI:78435"/>
        <dbReference type="EC" id="2.4.99.28"/>
    </reaction>
</comment>
<dbReference type="PROSITE" id="PS50035">
    <property type="entry name" value="PLD"/>
    <property type="match status" value="1"/>
</dbReference>
<dbReference type="InterPro" id="IPR011815">
    <property type="entry name" value="PBP_1c"/>
</dbReference>
<dbReference type="GO" id="GO:0008658">
    <property type="term" value="F:penicillin binding"/>
    <property type="evidence" value="ECO:0007669"/>
    <property type="project" value="InterPro"/>
</dbReference>
<sequence length="786" mass="88402">MVSRKQNEKRIAINNPLLKTIAIRILGCCAGLILFFFLLTLLFPLPQPKLYSTIITDDEGKVIHAFLTADDKWRMKTELGEISPLLQKAIVEKEDKWFYRHPGLNPVAMVRAFFNNLFTGRRTSGASTITMQVARALEPKQRTYANKFIEMFRALQLEMRYSKKEILQLYLNTVPYGGNIEGVKSAAVLYFRKNPDHLSLAEVVALSVIPNRPSSLVIGKTNNDIIVERNRWLKKFEAEGVFPATEIRDAMDEPLTATRLEAPKEVPHLSWKLKSSGNDIQRTWINLNTQWKAEKLVKDYVRTLQFRDIHQAAVMVVDNRNHHVIAYVGSADFADTTDAGQVNGAAAIRQPGSTLKPFLYGKCIDAGLLTPRMVLADAAVNVNGYAPENYDRQLNGYVTMEYALEHSLNIPAVKALRMLGKDAFVEDLSDVHFRQIQKDRRKLGLSLILGGCGATLEELTALFAGLSQEGKYQWPEYTQPGHDPDKKAKAVTQQMLSPAAAFLVNDILSKVNRPDFPLSWTSTEKMPKIAWKTGTSYGRRDAWSIGYNKHFTIGVWVGNFSGKGVPSLSGAEVATPLLFRLFNTIDYDSGKDWFEAPASLSTRSVCTATGLPPGPHCTETVSDWFIPLVSSTQTCQHMQEIAVNPEESISYCRICQPLNGYRKKLYAVIDPDMQAWMQDHHVAYQHIPPHNPDCESVFRGGAPRIVSPSNGGEYLIYRKNPEPLQLVCQTGNEVGKVYWYINDAFYKTASAGNKLFFQPEEGPVKISCTDDKGRNRDIWIRVRMVD</sequence>
<evidence type="ECO:0000256" key="10">
    <source>
        <dbReference type="ARBA" id="ARBA00044770"/>
    </source>
</evidence>
<evidence type="ECO:0000256" key="4">
    <source>
        <dbReference type="ARBA" id="ARBA00022645"/>
    </source>
</evidence>
<comment type="caution">
    <text evidence="14">The sequence shown here is derived from an EMBL/GenBank/DDBJ whole genome shotgun (WGS) entry which is preliminary data.</text>
</comment>
<dbReference type="SUPFAM" id="SSF53955">
    <property type="entry name" value="Lysozyme-like"/>
    <property type="match status" value="1"/>
</dbReference>
<organism evidence="14 15">
    <name type="scientific">Flavihumibacter petaseus NBRC 106054</name>
    <dbReference type="NCBI Taxonomy" id="1220578"/>
    <lineage>
        <taxon>Bacteria</taxon>
        <taxon>Pseudomonadati</taxon>
        <taxon>Bacteroidota</taxon>
        <taxon>Chitinophagia</taxon>
        <taxon>Chitinophagales</taxon>
        <taxon>Chitinophagaceae</taxon>
        <taxon>Flavihumibacter</taxon>
    </lineage>
</organism>
<dbReference type="GO" id="GO:0006793">
    <property type="term" value="P:phosphorus metabolic process"/>
    <property type="evidence" value="ECO:0007669"/>
    <property type="project" value="UniProtKB-ARBA"/>
</dbReference>
<dbReference type="InterPro" id="IPR012338">
    <property type="entry name" value="Beta-lactam/transpept-like"/>
</dbReference>
<evidence type="ECO:0000256" key="1">
    <source>
        <dbReference type="ARBA" id="ARBA00004752"/>
    </source>
</evidence>
<evidence type="ECO:0000313" key="15">
    <source>
        <dbReference type="Proteomes" id="UP000033121"/>
    </source>
</evidence>
<dbReference type="InterPro" id="IPR009647">
    <property type="entry name" value="PBP_C"/>
</dbReference>
<protein>
    <recommendedName>
        <fullName evidence="10">peptidoglycan glycosyltransferase</fullName>
        <ecNumber evidence="10">2.4.99.28</ecNumber>
    </recommendedName>
</protein>
<dbReference type="AlphaFoldDB" id="A0A0E9MXU3"/>
<evidence type="ECO:0000256" key="12">
    <source>
        <dbReference type="SAM" id="Phobius"/>
    </source>
</evidence>
<keyword evidence="9" id="KW-0511">Multifunctional enzyme</keyword>
<evidence type="ECO:0000256" key="9">
    <source>
        <dbReference type="ARBA" id="ARBA00023268"/>
    </source>
</evidence>
<dbReference type="SUPFAM" id="SSF56601">
    <property type="entry name" value="beta-lactamase/transpeptidase-like"/>
    <property type="match status" value="1"/>
</dbReference>
<comment type="similarity">
    <text evidence="2">In the C-terminal section; belongs to the transpeptidase family.</text>
</comment>
<keyword evidence="4" id="KW-0121">Carboxypeptidase</keyword>
<feature type="domain" description="PLD phosphodiesterase" evidence="13">
    <location>
        <begin position="306"/>
        <end position="337"/>
    </location>
</feature>
<dbReference type="GO" id="GO:0009252">
    <property type="term" value="P:peptidoglycan biosynthetic process"/>
    <property type="evidence" value="ECO:0007669"/>
    <property type="project" value="InterPro"/>
</dbReference>
<dbReference type="InterPro" id="IPR001264">
    <property type="entry name" value="Glyco_trans_51"/>
</dbReference>
<dbReference type="GO" id="GO:0004180">
    <property type="term" value="F:carboxypeptidase activity"/>
    <property type="evidence" value="ECO:0007669"/>
    <property type="project" value="UniProtKB-KW"/>
</dbReference>
<comment type="similarity">
    <text evidence="3">In the N-terminal section; belongs to the glycosyltransferase 51 family.</text>
</comment>
<gene>
    <name evidence="14" type="primary">pbpC</name>
    <name evidence="14" type="ORF">FPE01S_01_15520</name>
</gene>
<dbReference type="InterPro" id="IPR023346">
    <property type="entry name" value="Lysozyme-like_dom_sf"/>
</dbReference>
<proteinExistence type="inferred from homology"/>
<keyword evidence="8" id="KW-0378">Hydrolase</keyword>
<dbReference type="Gene3D" id="1.10.3810.10">
    <property type="entry name" value="Biosynthetic peptidoglycan transglycosylase-like"/>
    <property type="match status" value="1"/>
</dbReference>
<dbReference type="InterPro" id="IPR050396">
    <property type="entry name" value="Glycosyltr_51/Transpeptidase"/>
</dbReference>
<keyword evidence="12" id="KW-1133">Transmembrane helix</keyword>
<comment type="pathway">
    <text evidence="1">Cell wall biogenesis; peptidoglycan biosynthesis.</text>
</comment>
<dbReference type="Pfam" id="PF00905">
    <property type="entry name" value="Transpeptidase"/>
    <property type="match status" value="1"/>
</dbReference>
<dbReference type="GO" id="GO:0008955">
    <property type="term" value="F:peptidoglycan glycosyltransferase activity"/>
    <property type="evidence" value="ECO:0007669"/>
    <property type="project" value="UniProtKB-EC"/>
</dbReference>
<evidence type="ECO:0000313" key="14">
    <source>
        <dbReference type="EMBL" id="GAO42537.1"/>
    </source>
</evidence>
<dbReference type="GO" id="GO:0006508">
    <property type="term" value="P:proteolysis"/>
    <property type="evidence" value="ECO:0007669"/>
    <property type="project" value="UniProtKB-KW"/>
</dbReference>
<dbReference type="EC" id="2.4.99.28" evidence="10"/>
<keyword evidence="6" id="KW-0328">Glycosyltransferase</keyword>
<evidence type="ECO:0000259" key="13">
    <source>
        <dbReference type="PROSITE" id="PS50035"/>
    </source>
</evidence>
<dbReference type="Pfam" id="PF06832">
    <property type="entry name" value="BiPBP_C"/>
    <property type="match status" value="1"/>
</dbReference>
<reference evidence="14 15" key="1">
    <citation type="submission" date="2015-04" db="EMBL/GenBank/DDBJ databases">
        <title>Whole genome shotgun sequence of Flavihumibacter petaseus NBRC 106054.</title>
        <authorList>
            <person name="Miyazawa S."/>
            <person name="Hosoyama A."/>
            <person name="Hashimoto M."/>
            <person name="Noguchi M."/>
            <person name="Tsuchikane K."/>
            <person name="Ohji S."/>
            <person name="Yamazoe A."/>
            <person name="Ichikawa N."/>
            <person name="Kimura A."/>
            <person name="Fujita N."/>
        </authorList>
    </citation>
    <scope>NUCLEOTIDE SEQUENCE [LARGE SCALE GENOMIC DNA]</scope>
    <source>
        <strain evidence="14 15">NBRC 106054</strain>
    </source>
</reference>
<feature type="transmembrane region" description="Helical" evidence="12">
    <location>
        <begin position="21"/>
        <end position="43"/>
    </location>
</feature>
<keyword evidence="12" id="KW-0812">Transmembrane</keyword>
<accession>A0A0E9MXU3</accession>
<name>A0A0E9MXU3_9BACT</name>
<evidence type="ECO:0000256" key="7">
    <source>
        <dbReference type="ARBA" id="ARBA00022679"/>
    </source>
</evidence>
<evidence type="ECO:0000256" key="3">
    <source>
        <dbReference type="ARBA" id="ARBA00007739"/>
    </source>
</evidence>
<evidence type="ECO:0000256" key="6">
    <source>
        <dbReference type="ARBA" id="ARBA00022676"/>
    </source>
</evidence>
<dbReference type="PANTHER" id="PTHR32282:SF15">
    <property type="entry name" value="PENICILLIN-BINDING PROTEIN 1C"/>
    <property type="match status" value="1"/>
</dbReference>